<reference evidence="1" key="2">
    <citation type="submission" date="2020-11" db="EMBL/GenBank/DDBJ databases">
        <authorList>
            <person name="McCartney M.A."/>
            <person name="Auch B."/>
            <person name="Kono T."/>
            <person name="Mallez S."/>
            <person name="Becker A."/>
            <person name="Gohl D.M."/>
            <person name="Silverstein K.A.T."/>
            <person name="Koren S."/>
            <person name="Bechman K.B."/>
            <person name="Herman A."/>
            <person name="Abrahante J.E."/>
            <person name="Garbe J."/>
        </authorList>
    </citation>
    <scope>NUCLEOTIDE SEQUENCE</scope>
    <source>
        <strain evidence="1">Duluth1</strain>
        <tissue evidence="1">Whole animal</tissue>
    </source>
</reference>
<proteinExistence type="predicted"/>
<evidence type="ECO:0000313" key="1">
    <source>
        <dbReference type="EMBL" id="KAH3855874.1"/>
    </source>
</evidence>
<dbReference type="Proteomes" id="UP000828390">
    <property type="component" value="Unassembled WGS sequence"/>
</dbReference>
<sequence length="84" mass="9193">MNAALSPFTCDALSAFWRSSGIIVSGTASKRRIWLLGHVLRMEYGRLPNDVTDSVQLESDSRIAQHYGTRLSEKGASNPVASLQ</sequence>
<organism evidence="1 2">
    <name type="scientific">Dreissena polymorpha</name>
    <name type="common">Zebra mussel</name>
    <name type="synonym">Mytilus polymorpha</name>
    <dbReference type="NCBI Taxonomy" id="45954"/>
    <lineage>
        <taxon>Eukaryota</taxon>
        <taxon>Metazoa</taxon>
        <taxon>Spiralia</taxon>
        <taxon>Lophotrochozoa</taxon>
        <taxon>Mollusca</taxon>
        <taxon>Bivalvia</taxon>
        <taxon>Autobranchia</taxon>
        <taxon>Heteroconchia</taxon>
        <taxon>Euheterodonta</taxon>
        <taxon>Imparidentia</taxon>
        <taxon>Neoheterodontei</taxon>
        <taxon>Myida</taxon>
        <taxon>Dreissenoidea</taxon>
        <taxon>Dreissenidae</taxon>
        <taxon>Dreissena</taxon>
    </lineage>
</organism>
<keyword evidence="2" id="KW-1185">Reference proteome</keyword>
<protein>
    <submittedName>
        <fullName evidence="1">Uncharacterized protein</fullName>
    </submittedName>
</protein>
<evidence type="ECO:0000313" key="2">
    <source>
        <dbReference type="Proteomes" id="UP000828390"/>
    </source>
</evidence>
<comment type="caution">
    <text evidence="1">The sequence shown here is derived from an EMBL/GenBank/DDBJ whole genome shotgun (WGS) entry which is preliminary data.</text>
</comment>
<gene>
    <name evidence="1" type="ORF">DPMN_098448</name>
</gene>
<accession>A0A9D4LDM4</accession>
<name>A0A9D4LDM4_DREPO</name>
<reference evidence="1" key="1">
    <citation type="journal article" date="2019" name="bioRxiv">
        <title>The Genome of the Zebra Mussel, Dreissena polymorpha: A Resource for Invasive Species Research.</title>
        <authorList>
            <person name="McCartney M.A."/>
            <person name="Auch B."/>
            <person name="Kono T."/>
            <person name="Mallez S."/>
            <person name="Zhang Y."/>
            <person name="Obille A."/>
            <person name="Becker A."/>
            <person name="Abrahante J.E."/>
            <person name="Garbe J."/>
            <person name="Badalamenti J.P."/>
            <person name="Herman A."/>
            <person name="Mangelson H."/>
            <person name="Liachko I."/>
            <person name="Sullivan S."/>
            <person name="Sone E.D."/>
            <person name="Koren S."/>
            <person name="Silverstein K.A.T."/>
            <person name="Beckman K.B."/>
            <person name="Gohl D.M."/>
        </authorList>
    </citation>
    <scope>NUCLEOTIDE SEQUENCE</scope>
    <source>
        <strain evidence="1">Duluth1</strain>
        <tissue evidence="1">Whole animal</tissue>
    </source>
</reference>
<dbReference type="AlphaFoldDB" id="A0A9D4LDM4"/>
<dbReference type="EMBL" id="JAIWYP010000003">
    <property type="protein sequence ID" value="KAH3855874.1"/>
    <property type="molecule type" value="Genomic_DNA"/>
</dbReference>